<protein>
    <submittedName>
        <fullName evidence="2">Uncharacterized protein</fullName>
    </submittedName>
</protein>
<dbReference type="EMBL" id="SOFP01000059">
    <property type="protein sequence ID" value="TFC12512.1"/>
    <property type="molecule type" value="Genomic_DNA"/>
</dbReference>
<organism evidence="2 3">
    <name type="scientific">Cryobacterium algoritolerans</name>
    <dbReference type="NCBI Taxonomy" id="1259184"/>
    <lineage>
        <taxon>Bacteria</taxon>
        <taxon>Bacillati</taxon>
        <taxon>Actinomycetota</taxon>
        <taxon>Actinomycetes</taxon>
        <taxon>Micrococcales</taxon>
        <taxon>Microbacteriaceae</taxon>
        <taxon>Cryobacterium</taxon>
    </lineage>
</organism>
<gene>
    <name evidence="2" type="ORF">E3O19_12875</name>
</gene>
<evidence type="ECO:0000256" key="1">
    <source>
        <dbReference type="SAM" id="MobiDB-lite"/>
    </source>
</evidence>
<proteinExistence type="predicted"/>
<comment type="caution">
    <text evidence="2">The sequence shown here is derived from an EMBL/GenBank/DDBJ whole genome shotgun (WGS) entry which is preliminary data.</text>
</comment>
<dbReference type="Proteomes" id="UP000298412">
    <property type="component" value="Unassembled WGS sequence"/>
</dbReference>
<reference evidence="2 3" key="1">
    <citation type="submission" date="2019-03" db="EMBL/GenBank/DDBJ databases">
        <title>Genomics of glacier-inhabiting Cryobacterium strains.</title>
        <authorList>
            <person name="Liu Q."/>
            <person name="Xin Y.-H."/>
        </authorList>
    </citation>
    <scope>NUCLEOTIDE SEQUENCE [LARGE SCALE GENOMIC DNA]</scope>
    <source>
        <strain evidence="2 3">MDT1-3</strain>
    </source>
</reference>
<evidence type="ECO:0000313" key="3">
    <source>
        <dbReference type="Proteomes" id="UP000298412"/>
    </source>
</evidence>
<sequence length="92" mass="10860">MTPTGSPSLPHYVSPAALRLRAPFPPQHPDQAEATWRHAIRRLLKRLNPARRKRSHPRVIKRKISKWLAKREHHTRWPQPQHEAHITIKTLN</sequence>
<name>A0A4V3IEF1_9MICO</name>
<dbReference type="AlphaFoldDB" id="A0A4V3IEF1"/>
<dbReference type="OrthoDB" id="3700737at2"/>
<feature type="region of interest" description="Disordered" evidence="1">
    <location>
        <begin position="71"/>
        <end position="92"/>
    </location>
</feature>
<evidence type="ECO:0000313" key="2">
    <source>
        <dbReference type="EMBL" id="TFC12512.1"/>
    </source>
</evidence>
<accession>A0A4V3IEF1</accession>
<keyword evidence="3" id="KW-1185">Reference proteome</keyword>